<dbReference type="InParanoid" id="A0A263HDX3"/>
<dbReference type="EMBL" id="NLFK01000005">
    <property type="protein sequence ID" value="OZN24857.1"/>
    <property type="molecule type" value="Genomic_DNA"/>
</dbReference>
<dbReference type="Pfam" id="PF10548">
    <property type="entry name" value="P22_AR_C"/>
    <property type="match status" value="1"/>
</dbReference>
<name>A0A263HDX3_9PAST</name>
<reference evidence="2 4" key="1">
    <citation type="submission" date="2017-07" db="EMBL/GenBank/DDBJ databases">
        <title>Virulence factors identified in Actinobacillus seminis.</title>
        <authorList>
            <person name="Negrete-Abascal E."/>
            <person name="Vaca-Pacheco S."/>
            <person name="Montes-Garcia F."/>
            <person name="Leyto-Gil A.M."/>
            <person name="Fragoso-Garcia E."/>
            <person name="Carvente-Garcia R."/>
            <person name="Perez-Agueros S."/>
            <person name="Castelan-Sanchez H.G."/>
            <person name="Garcia-Molina A."/>
            <person name="Villamar T.E."/>
            <person name="Vazquez-Cruz C."/>
        </authorList>
    </citation>
    <scope>NUCLEOTIDE SEQUENCE [LARGE SCALE GENOMIC DNA]</scope>
    <source>
        <strain evidence="2 4">ATCC 15768</strain>
    </source>
</reference>
<evidence type="ECO:0000313" key="2">
    <source>
        <dbReference type="EMBL" id="OZN24857.1"/>
    </source>
</evidence>
<evidence type="ECO:0000259" key="1">
    <source>
        <dbReference type="Pfam" id="PF10548"/>
    </source>
</evidence>
<reference evidence="3 5" key="2">
    <citation type="submission" date="2018-06" db="EMBL/GenBank/DDBJ databases">
        <authorList>
            <consortium name="Pathogen Informatics"/>
            <person name="Doyle S."/>
        </authorList>
    </citation>
    <scope>NUCLEOTIDE SEQUENCE [LARGE SCALE GENOMIC DNA]</scope>
    <source>
        <strain evidence="3 5">NCTC10851</strain>
    </source>
</reference>
<evidence type="ECO:0000313" key="4">
    <source>
        <dbReference type="Proteomes" id="UP000215738"/>
    </source>
</evidence>
<proteinExistence type="predicted"/>
<dbReference type="EMBL" id="UFSB01000001">
    <property type="protein sequence ID" value="SUU36737.1"/>
    <property type="molecule type" value="Genomic_DNA"/>
</dbReference>
<dbReference type="Proteomes" id="UP000215738">
    <property type="component" value="Unassembled WGS sequence"/>
</dbReference>
<keyword evidence="4" id="KW-1185">Reference proteome</keyword>
<evidence type="ECO:0000313" key="3">
    <source>
        <dbReference type="EMBL" id="SUU36737.1"/>
    </source>
</evidence>
<dbReference type="OrthoDB" id="1042522at2"/>
<dbReference type="Proteomes" id="UP000254507">
    <property type="component" value="Unassembled WGS sequence"/>
</dbReference>
<organism evidence="3 5">
    <name type="scientific">Actinobacillus seminis</name>
    <dbReference type="NCBI Taxonomy" id="722"/>
    <lineage>
        <taxon>Bacteria</taxon>
        <taxon>Pseudomonadati</taxon>
        <taxon>Pseudomonadota</taxon>
        <taxon>Gammaproteobacteria</taxon>
        <taxon>Pasteurellales</taxon>
        <taxon>Pasteurellaceae</taxon>
        <taxon>Actinobacillus</taxon>
    </lineage>
</organism>
<sequence length="86" mass="10047">MWFALYNSLELLAQIHKPLQMLGSHYGVVAYTHAAEYKTTLGAMKRVFEPMLADYEVDPYEDAHYYRAFKTLRAYQPQCLARLVNI</sequence>
<evidence type="ECO:0000313" key="5">
    <source>
        <dbReference type="Proteomes" id="UP000254507"/>
    </source>
</evidence>
<gene>
    <name evidence="2" type="ORF">CFY87_05845</name>
    <name evidence="3" type="ORF">NCTC10851_01327</name>
</gene>
<dbReference type="AlphaFoldDB" id="A0A263HDX3"/>
<dbReference type="InterPro" id="IPR018876">
    <property type="entry name" value="Phage_P22_antirepressor_C"/>
</dbReference>
<feature type="domain" description="Bacteriophage P22 antirepressor protein C-terminal" evidence="1">
    <location>
        <begin position="1"/>
        <end position="56"/>
    </location>
</feature>
<accession>A0A263HDX3</accession>
<protein>
    <submittedName>
        <fullName evidence="3">P22AR C-terminal domain</fullName>
    </submittedName>
</protein>